<dbReference type="Proteomes" id="UP001165780">
    <property type="component" value="Unplaced"/>
</dbReference>
<evidence type="ECO:0000313" key="3">
    <source>
        <dbReference type="RefSeq" id="XP_053746029.1"/>
    </source>
</evidence>
<gene>
    <name evidence="3" type="primary">GID8</name>
</gene>
<keyword evidence="2" id="KW-1185">Reference proteome</keyword>
<dbReference type="CTD" id="54994"/>
<sequence length="230" mass="25269">MTERELGPSPPTQSRCRHPCAKFPRNDTSTAAILPRVGRRLLTLAPTRRASAPREEFCARTEAGVSRFRAAAALRPLAGALDWLQAGEPALSRSRGRCLKGRPSVRLPSRSPPPPPPRLPPPPPIPGASPPSRLGRPPPPRAAVETALRGRRDPHGSAFRAKATRFRSGRQLQQWQLPEAPHSCPCEENDFYDHRFRAEAELRLGVYEQGRGAEEETESGARSHDPGIMT</sequence>
<evidence type="ECO:0000313" key="2">
    <source>
        <dbReference type="Proteomes" id="UP001165780"/>
    </source>
</evidence>
<dbReference type="RefSeq" id="XP_053746029.1">
    <property type="nucleotide sequence ID" value="XM_053890054.1"/>
</dbReference>
<organism evidence="2 3">
    <name type="scientific">Panthera pardus</name>
    <name type="common">Leopard</name>
    <name type="synonym">Felis pardus</name>
    <dbReference type="NCBI Taxonomy" id="9691"/>
    <lineage>
        <taxon>Eukaryota</taxon>
        <taxon>Metazoa</taxon>
        <taxon>Chordata</taxon>
        <taxon>Craniata</taxon>
        <taxon>Vertebrata</taxon>
        <taxon>Euteleostomi</taxon>
        <taxon>Mammalia</taxon>
        <taxon>Eutheria</taxon>
        <taxon>Laurasiatheria</taxon>
        <taxon>Carnivora</taxon>
        <taxon>Feliformia</taxon>
        <taxon>Felidae</taxon>
        <taxon>Pantherinae</taxon>
        <taxon>Panthera</taxon>
    </lineage>
</organism>
<feature type="region of interest" description="Disordered" evidence="1">
    <location>
        <begin position="208"/>
        <end position="230"/>
    </location>
</feature>
<feature type="compositionally biased region" description="Basic and acidic residues" evidence="1">
    <location>
        <begin position="211"/>
        <end position="230"/>
    </location>
</feature>
<feature type="region of interest" description="Disordered" evidence="1">
    <location>
        <begin position="1"/>
        <end position="23"/>
    </location>
</feature>
<protein>
    <submittedName>
        <fullName evidence="3">Glucose-induced degradation protein 8 homolog isoform X1</fullName>
    </submittedName>
</protein>
<evidence type="ECO:0000256" key="1">
    <source>
        <dbReference type="SAM" id="MobiDB-lite"/>
    </source>
</evidence>
<dbReference type="AlphaFoldDB" id="A0A9W2UHY6"/>
<feature type="region of interest" description="Disordered" evidence="1">
    <location>
        <begin position="92"/>
        <end position="169"/>
    </location>
</feature>
<proteinExistence type="predicted"/>
<feature type="compositionally biased region" description="Pro residues" evidence="1">
    <location>
        <begin position="110"/>
        <end position="129"/>
    </location>
</feature>
<accession>A0A9W2UHY6</accession>
<dbReference type="GeneID" id="109253425"/>
<name>A0A9W2UHY6_PANPR</name>
<reference evidence="3" key="1">
    <citation type="submission" date="2025-08" db="UniProtKB">
        <authorList>
            <consortium name="RefSeq"/>
        </authorList>
    </citation>
    <scope>IDENTIFICATION</scope>
    <source>
        <tissue evidence="3">Whole blood</tissue>
    </source>
</reference>